<dbReference type="EMBL" id="JACOSL010000047">
    <property type="protein sequence ID" value="MBI1757015.1"/>
    <property type="molecule type" value="Genomic_DNA"/>
</dbReference>
<reference evidence="8" key="1">
    <citation type="submission" date="2020-07" db="EMBL/GenBank/DDBJ databases">
        <title>Huge and variable diversity of episymbiotic CPR bacteria and DPANN archaea in groundwater ecosystems.</title>
        <authorList>
            <person name="He C.Y."/>
            <person name="Keren R."/>
            <person name="Whittaker M."/>
            <person name="Farag I.F."/>
            <person name="Doudna J."/>
            <person name="Cate J.H.D."/>
            <person name="Banfield J.F."/>
        </authorList>
    </citation>
    <scope>NUCLEOTIDE SEQUENCE</scope>
    <source>
        <strain evidence="8">NC_groundwater_17_Pr7_B-0.1um_64_12</strain>
    </source>
</reference>
<dbReference type="PANTHER" id="PTHR44835:SF1">
    <property type="entry name" value="PROTEIN O-GLCNAC TRANSFERASE"/>
    <property type="match status" value="1"/>
</dbReference>
<sequence length="735" mass="80036">MSDSASSFARNFAETSLARERSVAKLDSVVRKLHLIADADVARTQRAQSPACHKGCDACCYRIVPVSVPEAIRIASLIPVEQRGSVLARIDRYREATAQFRGGDTSKARVACPLLVDGLCSVYEARPLFCRGMNALDVLDCTAWKAGSEGPIPRVPGQMAAARSVASGFGSALTKSQLQGDMVDLGLALGVLLSDPGAAESYASGKAAFEGAALPNFLWPADEGQATTRDAPKEWPPTSPAPRALAGDPPSETGPRDRILADFERLAAGEARYEEAIALLEGSNDLRHMIQRIWAPYTYSSEQDIDRWREHFRQAVDDFEHCGFDPGEACAALSGASTFSVPYQGRAVRPLMEPFGRLVCDRIASRAIPDLVEPIERKRRPGKIRVGYASCLMLSSHSSKWALGWAANQADDIETYALNIGPAADSFTDRWERTVDHYYHLPGRVPAAARFIKDLDLDVLVYTDVGILGRGYQFAALRLARVQCTGWGLAATSGLPTIDYYLSSDLMEPPGAEDHYSEKLVRLPGSGLCYERPNVVESEKTRAEFGLPADGPFVLMAQGTMKCLPKWDYIYGEISARLGRPVAFLERTLATGDNRKLWGIVNHTKRRLAAAGVNMAWIPAADDPRDYFRLMGLADVSIDSPGWSGGNTTIEALLMGTPVVTLPGEFMRGNHSVAFLQIAGAPGLIAKDPEDYVDLVCDSERQREAMKNLNADALFGDLRPVRALDEFYRRVAGGG</sequence>
<accession>A0A931LYC5</accession>
<evidence type="ECO:0000256" key="2">
    <source>
        <dbReference type="ARBA" id="ARBA00022676"/>
    </source>
</evidence>
<evidence type="ECO:0000256" key="1">
    <source>
        <dbReference type="ARBA" id="ARBA00004922"/>
    </source>
</evidence>
<dbReference type="AlphaFoldDB" id="A0A931LYC5"/>
<evidence type="ECO:0000256" key="4">
    <source>
        <dbReference type="ARBA" id="ARBA00022737"/>
    </source>
</evidence>
<comment type="caution">
    <text evidence="8">The sequence shown here is derived from an EMBL/GenBank/DDBJ whole genome shotgun (WGS) entry which is preliminary data.</text>
</comment>
<evidence type="ECO:0000313" key="9">
    <source>
        <dbReference type="Proteomes" id="UP000727962"/>
    </source>
</evidence>
<name>A0A931LYC5_FIMGI</name>
<comment type="pathway">
    <text evidence="1">Protein modification; protein glycosylation.</text>
</comment>
<dbReference type="InterPro" id="IPR005358">
    <property type="entry name" value="Puta_zinc/iron-chelating_dom"/>
</dbReference>
<feature type="domain" description="O-GlcNAc transferase C-terminal" evidence="7">
    <location>
        <begin position="625"/>
        <end position="711"/>
    </location>
</feature>
<feature type="region of interest" description="Disordered" evidence="6">
    <location>
        <begin position="225"/>
        <end position="256"/>
    </location>
</feature>
<dbReference type="InterPro" id="IPR051939">
    <property type="entry name" value="Glycosyltr_41/O-GlcNAc_trsf"/>
</dbReference>
<proteinExistence type="predicted"/>
<dbReference type="SUPFAM" id="SSF53756">
    <property type="entry name" value="UDP-Glycosyltransferase/glycogen phosphorylase"/>
    <property type="match status" value="1"/>
</dbReference>
<evidence type="ECO:0000256" key="5">
    <source>
        <dbReference type="ARBA" id="ARBA00022803"/>
    </source>
</evidence>
<gene>
    <name evidence="8" type="ORF">HYR64_07910</name>
</gene>
<dbReference type="GO" id="GO:0016757">
    <property type="term" value="F:glycosyltransferase activity"/>
    <property type="evidence" value="ECO:0007669"/>
    <property type="project" value="UniProtKB-KW"/>
</dbReference>
<evidence type="ECO:0000256" key="3">
    <source>
        <dbReference type="ARBA" id="ARBA00022679"/>
    </source>
</evidence>
<organism evidence="8 9">
    <name type="scientific">Fimbriimonas ginsengisoli</name>
    <dbReference type="NCBI Taxonomy" id="1005039"/>
    <lineage>
        <taxon>Bacteria</taxon>
        <taxon>Bacillati</taxon>
        <taxon>Armatimonadota</taxon>
        <taxon>Fimbriimonadia</taxon>
        <taxon>Fimbriimonadales</taxon>
        <taxon>Fimbriimonadaceae</taxon>
        <taxon>Fimbriimonas</taxon>
    </lineage>
</organism>
<keyword evidence="3" id="KW-0808">Transferase</keyword>
<keyword evidence="4" id="KW-0677">Repeat</keyword>
<dbReference type="InterPro" id="IPR029489">
    <property type="entry name" value="OGT/SEC/SPY_C"/>
</dbReference>
<keyword evidence="2" id="KW-0328">Glycosyltransferase</keyword>
<dbReference type="Proteomes" id="UP000727962">
    <property type="component" value="Unassembled WGS sequence"/>
</dbReference>
<evidence type="ECO:0000259" key="7">
    <source>
        <dbReference type="Pfam" id="PF13844"/>
    </source>
</evidence>
<dbReference type="Pfam" id="PF13844">
    <property type="entry name" value="Glyco_transf_41"/>
    <property type="match status" value="1"/>
</dbReference>
<dbReference type="PANTHER" id="PTHR44835">
    <property type="entry name" value="UDP-N-ACETYLGLUCOSAMINE--PEPTIDE N-ACETYLGLUCOSAMINYLTRANSFERASE SPINDLY-RELATED"/>
    <property type="match status" value="1"/>
</dbReference>
<dbReference type="Pfam" id="PF03692">
    <property type="entry name" value="CxxCxxCC"/>
    <property type="match status" value="1"/>
</dbReference>
<evidence type="ECO:0000256" key="6">
    <source>
        <dbReference type="SAM" id="MobiDB-lite"/>
    </source>
</evidence>
<dbReference type="Gene3D" id="3.40.50.11380">
    <property type="match status" value="1"/>
</dbReference>
<protein>
    <submittedName>
        <fullName evidence="8">YkgJ family cysteine cluster protein</fullName>
    </submittedName>
</protein>
<keyword evidence="5" id="KW-0802">TPR repeat</keyword>
<evidence type="ECO:0000313" key="8">
    <source>
        <dbReference type="EMBL" id="MBI1757015.1"/>
    </source>
</evidence>
<dbReference type="Gene3D" id="3.40.50.2000">
    <property type="entry name" value="Glycogen Phosphorylase B"/>
    <property type="match status" value="1"/>
</dbReference>